<accession>A0ABQ7B2B8</accession>
<gene>
    <name evidence="1" type="ORF">DY000_02062082</name>
</gene>
<dbReference type="EMBL" id="QGKV02001556">
    <property type="protein sequence ID" value="KAF3520845.1"/>
    <property type="molecule type" value="Genomic_DNA"/>
</dbReference>
<keyword evidence="2" id="KW-1185">Reference proteome</keyword>
<proteinExistence type="predicted"/>
<reference evidence="1 2" key="1">
    <citation type="journal article" date="2020" name="BMC Genomics">
        <title>Intraspecific diversification of the crop wild relative Brassica cretica Lam. using demographic model selection.</title>
        <authorList>
            <person name="Kioukis A."/>
            <person name="Michalopoulou V.A."/>
            <person name="Briers L."/>
            <person name="Pirintsos S."/>
            <person name="Studholme D.J."/>
            <person name="Pavlidis P."/>
            <person name="Sarris P.F."/>
        </authorList>
    </citation>
    <scope>NUCLEOTIDE SEQUENCE [LARGE SCALE GENOMIC DNA]</scope>
    <source>
        <strain evidence="2">cv. PFS-1207/04</strain>
    </source>
</reference>
<organism evidence="1 2">
    <name type="scientific">Brassica cretica</name>
    <name type="common">Mustard</name>
    <dbReference type="NCBI Taxonomy" id="69181"/>
    <lineage>
        <taxon>Eukaryota</taxon>
        <taxon>Viridiplantae</taxon>
        <taxon>Streptophyta</taxon>
        <taxon>Embryophyta</taxon>
        <taxon>Tracheophyta</taxon>
        <taxon>Spermatophyta</taxon>
        <taxon>Magnoliopsida</taxon>
        <taxon>eudicotyledons</taxon>
        <taxon>Gunneridae</taxon>
        <taxon>Pentapetalae</taxon>
        <taxon>rosids</taxon>
        <taxon>malvids</taxon>
        <taxon>Brassicales</taxon>
        <taxon>Brassicaceae</taxon>
        <taxon>Brassiceae</taxon>
        <taxon>Brassica</taxon>
    </lineage>
</organism>
<dbReference type="Proteomes" id="UP000266723">
    <property type="component" value="Unassembled WGS sequence"/>
</dbReference>
<comment type="caution">
    <text evidence="1">The sequence shown here is derived from an EMBL/GenBank/DDBJ whole genome shotgun (WGS) entry which is preliminary data.</text>
</comment>
<evidence type="ECO:0000313" key="1">
    <source>
        <dbReference type="EMBL" id="KAF3520845.1"/>
    </source>
</evidence>
<protein>
    <submittedName>
        <fullName evidence="1">Uncharacterized protein</fullName>
    </submittedName>
</protein>
<evidence type="ECO:0000313" key="2">
    <source>
        <dbReference type="Proteomes" id="UP000266723"/>
    </source>
</evidence>
<name>A0ABQ7B2B8_BRACR</name>
<sequence length="170" mass="19924">MFDEDEKRVRNGDRPFTKAKRSNCDVLDQNELQTYASLEKMLHKEIFAIQQLKKKGNTNTSSAPKQKSLCQCRKGQMKNKIVVIKQTKKDLLPFKNQTKLLLGKYMQDPLFSFLQQMFQIKQCGLALVLVYKRCSYPSFPAPARSSYPMHIVLNLRRHGIVDHMFYFRET</sequence>